<organism evidence="2 3">
    <name type="scientific">Cellulomonas composti</name>
    <dbReference type="NCBI Taxonomy" id="266130"/>
    <lineage>
        <taxon>Bacteria</taxon>
        <taxon>Bacillati</taxon>
        <taxon>Actinomycetota</taxon>
        <taxon>Actinomycetes</taxon>
        <taxon>Micrococcales</taxon>
        <taxon>Cellulomonadaceae</taxon>
        <taxon>Cellulomonas</taxon>
    </lineage>
</organism>
<feature type="compositionally biased region" description="Basic and acidic residues" evidence="1">
    <location>
        <begin position="1"/>
        <end position="13"/>
    </location>
</feature>
<keyword evidence="3" id="KW-1185">Reference proteome</keyword>
<feature type="region of interest" description="Disordered" evidence="1">
    <location>
        <begin position="1"/>
        <end position="32"/>
    </location>
</feature>
<name>A0A511JBX6_9CELL</name>
<accession>A0A511JBX6</accession>
<gene>
    <name evidence="2" type="ORF">CCO02nite_21500</name>
</gene>
<evidence type="ECO:0000313" key="2">
    <source>
        <dbReference type="EMBL" id="GEL95492.1"/>
    </source>
</evidence>
<protein>
    <submittedName>
        <fullName evidence="2">Uncharacterized protein</fullName>
    </submittedName>
</protein>
<dbReference type="EMBL" id="BJWG01000009">
    <property type="protein sequence ID" value="GEL95492.1"/>
    <property type="molecule type" value="Genomic_DNA"/>
</dbReference>
<reference evidence="2 3" key="1">
    <citation type="submission" date="2019-07" db="EMBL/GenBank/DDBJ databases">
        <title>Whole genome shotgun sequence of Cellulomonas composti NBRC 100758.</title>
        <authorList>
            <person name="Hosoyama A."/>
            <person name="Uohara A."/>
            <person name="Ohji S."/>
            <person name="Ichikawa N."/>
        </authorList>
    </citation>
    <scope>NUCLEOTIDE SEQUENCE [LARGE SCALE GENOMIC DNA]</scope>
    <source>
        <strain evidence="2 3">NBRC 100758</strain>
    </source>
</reference>
<evidence type="ECO:0000256" key="1">
    <source>
        <dbReference type="SAM" id="MobiDB-lite"/>
    </source>
</evidence>
<proteinExistence type="predicted"/>
<dbReference type="AlphaFoldDB" id="A0A511JBX6"/>
<evidence type="ECO:0000313" key="3">
    <source>
        <dbReference type="Proteomes" id="UP000321720"/>
    </source>
</evidence>
<sequence length="79" mass="8557">MGRVGQDRLHGLELRSSTRGSQTPEPTISLPETARPAYTGLLIAVRTELCVQGLPKVVRTPWSIHGPLECLRTVAARGP</sequence>
<feature type="compositionally biased region" description="Polar residues" evidence="1">
    <location>
        <begin position="15"/>
        <end position="26"/>
    </location>
</feature>
<dbReference type="Proteomes" id="UP000321720">
    <property type="component" value="Unassembled WGS sequence"/>
</dbReference>
<comment type="caution">
    <text evidence="2">The sequence shown here is derived from an EMBL/GenBank/DDBJ whole genome shotgun (WGS) entry which is preliminary data.</text>
</comment>